<reference evidence="2 3" key="1">
    <citation type="journal article" date="2016" name="Mol. Biol. Evol.">
        <title>Comparative Genomics of Early-Diverging Mushroom-Forming Fungi Provides Insights into the Origins of Lignocellulose Decay Capabilities.</title>
        <authorList>
            <person name="Nagy L.G."/>
            <person name="Riley R."/>
            <person name="Tritt A."/>
            <person name="Adam C."/>
            <person name="Daum C."/>
            <person name="Floudas D."/>
            <person name="Sun H."/>
            <person name="Yadav J.S."/>
            <person name="Pangilinan J."/>
            <person name="Larsson K.H."/>
            <person name="Matsuura K."/>
            <person name="Barry K."/>
            <person name="Labutti K."/>
            <person name="Kuo R."/>
            <person name="Ohm R.A."/>
            <person name="Bhattacharya S.S."/>
            <person name="Shirouzu T."/>
            <person name="Yoshinaga Y."/>
            <person name="Martin F.M."/>
            <person name="Grigoriev I.V."/>
            <person name="Hibbett D.S."/>
        </authorList>
    </citation>
    <scope>NUCLEOTIDE SEQUENCE [LARGE SCALE GENOMIC DNA]</scope>
    <source>
        <strain evidence="2 3">93-53</strain>
    </source>
</reference>
<proteinExistence type="predicted"/>
<sequence>MSETSALVPYRKKGRTKRTMQRVRNVFPQCKEYSSHTKVYSAIEWIHCLHGTCPIWRYHFASIRQVSESDNESSDGDYMPGENEDDEDDEDDFKASEMDVSLMDTGDDEIDILADTGVDDAEGAHTAANSRTRSEEVPISQLVCRNVTDFVDGDLRSSSPPAHAEMVPRAYQIARFSLSKTPVSNADRFMVMPVMFSPTCKGLADASTVVTYDASLRSGCEFLGHSGRQSGT</sequence>
<dbReference type="STRING" id="1314785.A0A165CJG8"/>
<keyword evidence="3" id="KW-1185">Reference proteome</keyword>
<evidence type="ECO:0000313" key="3">
    <source>
        <dbReference type="Proteomes" id="UP000076871"/>
    </source>
</evidence>
<gene>
    <name evidence="2" type="ORF">LAESUDRAFT_716511</name>
</gene>
<dbReference type="RefSeq" id="XP_040760662.1">
    <property type="nucleotide sequence ID" value="XM_040907258.1"/>
</dbReference>
<dbReference type="Proteomes" id="UP000076871">
    <property type="component" value="Unassembled WGS sequence"/>
</dbReference>
<dbReference type="GeneID" id="63824287"/>
<dbReference type="InParanoid" id="A0A165CJG8"/>
<dbReference type="AlphaFoldDB" id="A0A165CJG8"/>
<evidence type="ECO:0000256" key="1">
    <source>
        <dbReference type="SAM" id="MobiDB-lite"/>
    </source>
</evidence>
<dbReference type="EMBL" id="KV427648">
    <property type="protein sequence ID" value="KZT02922.1"/>
    <property type="molecule type" value="Genomic_DNA"/>
</dbReference>
<name>A0A165CJG8_9APHY</name>
<feature type="region of interest" description="Disordered" evidence="1">
    <location>
        <begin position="68"/>
        <end position="91"/>
    </location>
</feature>
<accession>A0A165CJG8</accession>
<organism evidence="2 3">
    <name type="scientific">Laetiporus sulphureus 93-53</name>
    <dbReference type="NCBI Taxonomy" id="1314785"/>
    <lineage>
        <taxon>Eukaryota</taxon>
        <taxon>Fungi</taxon>
        <taxon>Dikarya</taxon>
        <taxon>Basidiomycota</taxon>
        <taxon>Agaricomycotina</taxon>
        <taxon>Agaricomycetes</taxon>
        <taxon>Polyporales</taxon>
        <taxon>Laetiporus</taxon>
    </lineage>
</organism>
<feature type="compositionally biased region" description="Acidic residues" evidence="1">
    <location>
        <begin position="82"/>
        <end position="91"/>
    </location>
</feature>
<protein>
    <submittedName>
        <fullName evidence="2">Uncharacterized protein</fullName>
    </submittedName>
</protein>
<evidence type="ECO:0000313" key="2">
    <source>
        <dbReference type="EMBL" id="KZT02922.1"/>
    </source>
</evidence>